<reference evidence="2 3" key="1">
    <citation type="journal article" date="2016" name="Nat. Commun.">
        <title>Thousands of microbial genomes shed light on interconnected biogeochemical processes in an aquifer system.</title>
        <authorList>
            <person name="Anantharaman K."/>
            <person name="Brown C.T."/>
            <person name="Hug L.A."/>
            <person name="Sharon I."/>
            <person name="Castelle C.J."/>
            <person name="Probst A.J."/>
            <person name="Thomas B.C."/>
            <person name="Singh A."/>
            <person name="Wilkins M.J."/>
            <person name="Karaoz U."/>
            <person name="Brodie E.L."/>
            <person name="Williams K.H."/>
            <person name="Hubbard S.S."/>
            <person name="Banfield J.F."/>
        </authorList>
    </citation>
    <scope>NUCLEOTIDE SEQUENCE [LARGE SCALE GENOMIC DNA]</scope>
</reference>
<evidence type="ECO:0000313" key="2">
    <source>
        <dbReference type="EMBL" id="OGY96658.1"/>
    </source>
</evidence>
<dbReference type="EMBL" id="MHKU01000026">
    <property type="protein sequence ID" value="OGY96658.1"/>
    <property type="molecule type" value="Genomic_DNA"/>
</dbReference>
<evidence type="ECO:0000313" key="3">
    <source>
        <dbReference type="Proteomes" id="UP000176648"/>
    </source>
</evidence>
<name>A0A1G2C5K3_9BACT</name>
<feature type="transmembrane region" description="Helical" evidence="1">
    <location>
        <begin position="31"/>
        <end position="57"/>
    </location>
</feature>
<evidence type="ECO:0000256" key="1">
    <source>
        <dbReference type="SAM" id="Phobius"/>
    </source>
</evidence>
<dbReference type="STRING" id="1798644.A2122_00500"/>
<sequence>MNGESHKKQIRDQVLEAIKSGRVAMRPRWRFVLKAVLGVLGGALLFLALLYLVSFIIFALRRTGVWFVPIFGARGWFVFLVSLPWILIIFSLIFIVVLEILVRRYSFAYRRPLLYSALGIIFLVLLGGVIVASTPFHGRVFRYAVGNRTPFAGDFYRGFGMPHFQDTYPGTITEVASTSFMIQDPQGEVLKIFISQKTRLPLGMDLEAGDAVVVFGPREGDTINAFGMREVDEDFEFSGMGMRHVPMPRNMFAP</sequence>
<dbReference type="Proteomes" id="UP000176648">
    <property type="component" value="Unassembled WGS sequence"/>
</dbReference>
<keyword evidence="1" id="KW-0812">Transmembrane</keyword>
<gene>
    <name evidence="2" type="ORF">A2122_00500</name>
</gene>
<comment type="caution">
    <text evidence="2">The sequence shown here is derived from an EMBL/GenBank/DDBJ whole genome shotgun (WGS) entry which is preliminary data.</text>
</comment>
<feature type="transmembrane region" description="Helical" evidence="1">
    <location>
        <begin position="113"/>
        <end position="132"/>
    </location>
</feature>
<keyword evidence="1" id="KW-1133">Transmembrane helix</keyword>
<keyword evidence="1" id="KW-0472">Membrane</keyword>
<organism evidence="2 3">
    <name type="scientific">Candidatus Liptonbacteria bacterium GWB1_49_6</name>
    <dbReference type="NCBI Taxonomy" id="1798644"/>
    <lineage>
        <taxon>Bacteria</taxon>
        <taxon>Candidatus Liptoniibacteriota</taxon>
    </lineage>
</organism>
<protein>
    <submittedName>
        <fullName evidence="2">Uncharacterized protein</fullName>
    </submittedName>
</protein>
<dbReference type="AlphaFoldDB" id="A0A1G2C5K3"/>
<feature type="transmembrane region" description="Helical" evidence="1">
    <location>
        <begin position="77"/>
        <end position="101"/>
    </location>
</feature>
<accession>A0A1G2C5K3</accession>
<proteinExistence type="predicted"/>